<dbReference type="InterPro" id="IPR022233">
    <property type="entry name" value="TRAPPC10/Trs130_C"/>
</dbReference>
<evidence type="ECO:0000256" key="1">
    <source>
        <dbReference type="ARBA" id="ARBA00004555"/>
    </source>
</evidence>
<evidence type="ECO:0000256" key="2">
    <source>
        <dbReference type="ARBA" id="ARBA00022448"/>
    </source>
</evidence>
<dbReference type="Pfam" id="PF23604">
    <property type="entry name" value="Ig_TRAPPC10"/>
    <property type="match status" value="1"/>
</dbReference>
<keyword evidence="9" id="KW-1185">Reference proteome</keyword>
<accession>A0A8J6DLD4</accession>
<dbReference type="GO" id="GO:0006891">
    <property type="term" value="P:intra-Golgi vesicle-mediated transport"/>
    <property type="evidence" value="ECO:0007669"/>
    <property type="project" value="TreeGrafter"/>
</dbReference>
<evidence type="ECO:0000259" key="7">
    <source>
        <dbReference type="Pfam" id="PF23604"/>
    </source>
</evidence>
<feature type="domain" description="TRAPPC10/Trs130 C-terminal" evidence="5">
    <location>
        <begin position="1158"/>
        <end position="1486"/>
    </location>
</feature>
<feature type="compositionally biased region" description="Low complexity" evidence="4">
    <location>
        <begin position="75"/>
        <end position="86"/>
    </location>
</feature>
<feature type="non-terminal residue" evidence="8">
    <location>
        <position position="1"/>
    </location>
</feature>
<evidence type="ECO:0000259" key="6">
    <source>
        <dbReference type="Pfam" id="PF23036"/>
    </source>
</evidence>
<feature type="region of interest" description="Disordered" evidence="4">
    <location>
        <begin position="1357"/>
        <end position="1378"/>
    </location>
</feature>
<feature type="region of interest" description="Disordered" evidence="4">
    <location>
        <begin position="1443"/>
        <end position="1463"/>
    </location>
</feature>
<comment type="subcellular location">
    <subcellularLocation>
        <location evidence="1">Golgi apparatus</location>
    </subcellularLocation>
</comment>
<feature type="region of interest" description="Disordered" evidence="4">
    <location>
        <begin position="755"/>
        <end position="778"/>
    </location>
</feature>
<keyword evidence="2" id="KW-0813">Transport</keyword>
<dbReference type="Pfam" id="PF23036">
    <property type="entry name" value="TRAPPC10_1st"/>
    <property type="match status" value="1"/>
</dbReference>
<dbReference type="InterPro" id="IPR045126">
    <property type="entry name" value="TRAPPC10/Trs130"/>
</dbReference>
<dbReference type="PANTHER" id="PTHR13251:SF3">
    <property type="entry name" value="TRAFFICKING PROTEIN PARTICLE COMPLEX SUBUNIT 10"/>
    <property type="match status" value="1"/>
</dbReference>
<feature type="domain" description="TRAPPC10 Ig-like" evidence="7">
    <location>
        <begin position="939"/>
        <end position="1079"/>
    </location>
</feature>
<dbReference type="GO" id="GO:1990071">
    <property type="term" value="C:TRAPPII protein complex"/>
    <property type="evidence" value="ECO:0007669"/>
    <property type="project" value="InterPro"/>
</dbReference>
<dbReference type="EMBL" id="JAGFMF010011761">
    <property type="protein sequence ID" value="KAG8513712.1"/>
    <property type="molecule type" value="Genomic_DNA"/>
</dbReference>
<evidence type="ECO:0000256" key="4">
    <source>
        <dbReference type="SAM" id="MobiDB-lite"/>
    </source>
</evidence>
<evidence type="ECO:0000256" key="3">
    <source>
        <dbReference type="ARBA" id="ARBA00023034"/>
    </source>
</evidence>
<dbReference type="GO" id="GO:0034498">
    <property type="term" value="P:early endosome to Golgi transport"/>
    <property type="evidence" value="ECO:0007669"/>
    <property type="project" value="TreeGrafter"/>
</dbReference>
<protein>
    <submittedName>
        <fullName evidence="8">Trafficking protein particle complex subunit 10</fullName>
    </submittedName>
</protein>
<dbReference type="OrthoDB" id="10256906at2759"/>
<dbReference type="InterPro" id="IPR056917">
    <property type="entry name" value="Ig_TRAPPC10"/>
</dbReference>
<dbReference type="InterPro" id="IPR056913">
    <property type="entry name" value="TRAPPC10/Trs130_N"/>
</dbReference>
<dbReference type="PANTHER" id="PTHR13251">
    <property type="entry name" value="EPILEPSY HOLOPROSENCEPHALY CANDIDATE 1/TMEM1"/>
    <property type="match status" value="1"/>
</dbReference>
<evidence type="ECO:0000313" key="9">
    <source>
        <dbReference type="Proteomes" id="UP000700334"/>
    </source>
</evidence>
<feature type="domain" description="TRAPPC10/Trs130 N-terminal" evidence="6">
    <location>
        <begin position="137"/>
        <end position="418"/>
    </location>
</feature>
<evidence type="ECO:0000313" key="8">
    <source>
        <dbReference type="EMBL" id="KAG8513712.1"/>
    </source>
</evidence>
<dbReference type="Pfam" id="PF12584">
    <property type="entry name" value="TRAPPC10"/>
    <property type="match status" value="1"/>
</dbReference>
<gene>
    <name evidence="8" type="ORF">J0S82_000001</name>
</gene>
<comment type="caution">
    <text evidence="8">The sequence shown here is derived from an EMBL/GenBank/DDBJ whole genome shotgun (WGS) entry which is preliminary data.</text>
</comment>
<sequence>RGPGYLRPRQWGLPRGAAWALEQPWLFHPTANLSAETGSKSRSRFALMHRKTHDWLSFPAQVPETRACSPPSTPRCPSSSRVSPWSGGAAARVGRREDGTPRAVLLPVRGLPRQRGRGAEGPPPGAEHPSRGSDPATVARSYGRAPKMIHLESNFVQFKEELLPKEGTKALLTFPFLHIYWTECCDTEVYKVTVREDLARWQGVLKARGSADWLVVVVESDAKKKNKTNILPRTSIVDKIRNDFCNKQSDRCVVLSDPLKDSSRTQESWSAFLTKLRTLLLMSFTKNLGKFEDDMRTLREKRTEPGWSFCEYFMVQEELAFVFEMLQQFEDALVQYDELDALFSQYVVNFGAGDGANWLAFFCQPVKSWDGLALRKPIDMEKRELIQRQEATLLDLRSYLFSRQCTLLLFLQRPWEVAQRALELLHSCVQELKLLEVSVPPGALDCWVFLSCLEVLQRIEGCCDRAQLDANVAHTVGLWSYATEKLKALGHLCGLVSAEGPDSEALNRTVDLLAGLGSERPETASTAQSPYKKLREALSSVEAFEKHYLDLAHAAMEMYSSVGRARSSRLVGKDLAEFYMRKQAPQKAEAHLQGALKTYLAEGWALPVAHTRKQLAACQKLLGQAEKYPLSPGCPCVSAASADYLQTSSLLASDSHLPEEERRHFCQEILDFASRPADDPGRRLVLPMHAFAQLRELRFCPPSAVVHVGGVLAVEATVCSQLPSPVLVEQVAVSVHFSVEGDGCRKTTERLTKHRASGGAVSFPAGPSPPAPQGDGPALELDELLERSPPDHTLSAAGVICKNAHVLLRRQDGGAPDAPAGLALEAGAHVLTCSPVALRPGSNRITFRTQAREPGTYTLRQLSATLGPLCFVLPHLYPPVQYDVYSQEPQLRVEPLAGRWVEACAGGDGHEAALRPALPRRSPPAAPGCWLLTRLCLSDSLLAGIPQKVKFTVTTGHYTVKNGDSLQLSSTDAMLVLSPAGNRAEVHSSSREKASEALLRVQASDRVTSIGLPAAPAYHVIEFELQVLSPPSAPAAAAAAPRQHRDAQDAAPTMATTDHKVSIDCPWSIYSTVVTLTFSVPFRTTHALLSAGTRKYVQVCVQNLSGLDFELSDSGLVGTGLGPDLQLVPLNTQPRQHVHSGQAVYFVWELTWTRAPPPSLRCQFSVGFSPASEEPLAVSLRPYTYEFHVENFFTLYDVRAAITPPAGAQHCRAGSLCPLEVSITRLSGLLGVDKDEALTESDEYSSTQLMYEAAGRSGSAAQECPRVPAADGASVSVVDNSSNWAVCGKSSGVISMPLAAQAAHRVHMEVMPLFAGFLPLPDVRLFKYLPHRSAHPSQLDAGERSPAAWPGRGVARGGGWEQGAPASTNRTPAGAQASCPARPLLGGTPCPVPRVRLVRPVFLRVAQGQRRRGLSHLGSVADSWIENDGLSVDKHVDDLDSCSVKSRGSAHSAASSEHKGLPMPRLQALPPGQVFNSSMGLQVLVVPSKDDHVLEVSVT</sequence>
<name>A0A8J6DLD4_GALPY</name>
<keyword evidence="3" id="KW-0333">Golgi apparatus</keyword>
<dbReference type="GO" id="GO:0005829">
    <property type="term" value="C:cytosol"/>
    <property type="evidence" value="ECO:0007669"/>
    <property type="project" value="GOC"/>
</dbReference>
<proteinExistence type="predicted"/>
<feature type="region of interest" description="Disordered" evidence="4">
    <location>
        <begin position="64"/>
        <end position="138"/>
    </location>
</feature>
<organism evidence="8 9">
    <name type="scientific">Galemys pyrenaicus</name>
    <name type="common">Iberian desman</name>
    <name type="synonym">Pyrenean desman</name>
    <dbReference type="NCBI Taxonomy" id="202257"/>
    <lineage>
        <taxon>Eukaryota</taxon>
        <taxon>Metazoa</taxon>
        <taxon>Chordata</taxon>
        <taxon>Craniata</taxon>
        <taxon>Vertebrata</taxon>
        <taxon>Euteleostomi</taxon>
        <taxon>Mammalia</taxon>
        <taxon>Eutheria</taxon>
        <taxon>Laurasiatheria</taxon>
        <taxon>Eulipotyphla</taxon>
        <taxon>Talpidae</taxon>
        <taxon>Galemys</taxon>
    </lineage>
</organism>
<dbReference type="Proteomes" id="UP000700334">
    <property type="component" value="Unassembled WGS sequence"/>
</dbReference>
<evidence type="ECO:0000259" key="5">
    <source>
        <dbReference type="Pfam" id="PF12584"/>
    </source>
</evidence>
<reference evidence="8" key="1">
    <citation type="journal article" date="2021" name="Evol. Appl.">
        <title>The genome of the Pyrenean desman and the effects of bottlenecks and inbreeding on the genomic landscape of an endangered species.</title>
        <authorList>
            <person name="Escoda L."/>
            <person name="Castresana J."/>
        </authorList>
    </citation>
    <scope>NUCLEOTIDE SEQUENCE</scope>
    <source>
        <strain evidence="8">IBE-C5619</strain>
    </source>
</reference>